<dbReference type="EC" id="2.1.1.357" evidence="1"/>
<dbReference type="OrthoDB" id="265717at2759"/>
<dbReference type="Proteomes" id="UP000675881">
    <property type="component" value="Chromosome 7"/>
</dbReference>
<dbReference type="Gene3D" id="2.170.270.10">
    <property type="entry name" value="SET domain"/>
    <property type="match status" value="1"/>
</dbReference>
<dbReference type="PROSITE" id="PS01360">
    <property type="entry name" value="ZF_MYND_1"/>
    <property type="match status" value="1"/>
</dbReference>
<gene>
    <name evidence="1" type="ORF">LSAA_13174</name>
</gene>
<dbReference type="Gene3D" id="6.10.140.2220">
    <property type="match status" value="1"/>
</dbReference>
<dbReference type="InterPro" id="IPR046341">
    <property type="entry name" value="SET_dom_sf"/>
</dbReference>
<evidence type="ECO:0000313" key="2">
    <source>
        <dbReference type="Proteomes" id="UP000675881"/>
    </source>
</evidence>
<dbReference type="AlphaFoldDB" id="A0A7R8D5L5"/>
<dbReference type="PANTHER" id="PTHR12197:SF251">
    <property type="entry name" value="EG:BACR7C10.4 PROTEIN"/>
    <property type="match status" value="1"/>
</dbReference>
<dbReference type="GO" id="GO:0140954">
    <property type="term" value="F:histone H3K36 dimethyltransferase activity"/>
    <property type="evidence" value="ECO:0007669"/>
    <property type="project" value="UniProtKB-EC"/>
</dbReference>
<dbReference type="EMBL" id="HG994586">
    <property type="protein sequence ID" value="CAF3006241.1"/>
    <property type="molecule type" value="Genomic_DNA"/>
</dbReference>
<sequence length="397" mass="46941">MGDEVLRCKPFSYAFKEEFRYKTCDYCFSSRQAKILRCSRCCVIYYCGRQCQRLSWSEIHKQECKYLKMLDLKEPPMDLLFIVRTLCKLKYDGGYSKEVYLPNGRSRKFIDLVSHKEDILMNPEHKKRLLTYLATIIYKLGGSLETNESEVLNIFTKLMINASFMMNEKLIDFGGCLCLEFCAIDHSCRPNAIYMFNGHTLVVKALCEIANFDDVRVAYVDMSKPRSIRQELLKNQYFFDCNCEECAEDPLNLEKLKSHSPCCPECQHLLDGTKCMNCNQEVDLARYYQIKEILIKEKEYCNELIAFHRSNYNDNELQIIFERILLAKRKYGCFYDIFTAEYLMLLMMILINKKEFKSLPNLLLETKTVIDLIYPRSHSIFHRFNDVNLMFQMIKNK</sequence>
<dbReference type="PANTHER" id="PTHR12197">
    <property type="entry name" value="HISTONE-LYSINE N-METHYLTRANSFERASE SMYD"/>
    <property type="match status" value="1"/>
</dbReference>
<dbReference type="PROSITE" id="PS50865">
    <property type="entry name" value="ZF_MYND_2"/>
    <property type="match status" value="1"/>
</dbReference>
<evidence type="ECO:0000313" key="1">
    <source>
        <dbReference type="EMBL" id="CAF3006241.1"/>
    </source>
</evidence>
<dbReference type="GO" id="GO:0032259">
    <property type="term" value="P:methylation"/>
    <property type="evidence" value="ECO:0007669"/>
    <property type="project" value="UniProtKB-KW"/>
</dbReference>
<organism evidence="1 2">
    <name type="scientific">Lepeophtheirus salmonis</name>
    <name type="common">Salmon louse</name>
    <name type="synonym">Caligus salmonis</name>
    <dbReference type="NCBI Taxonomy" id="72036"/>
    <lineage>
        <taxon>Eukaryota</taxon>
        <taxon>Metazoa</taxon>
        <taxon>Ecdysozoa</taxon>
        <taxon>Arthropoda</taxon>
        <taxon>Crustacea</taxon>
        <taxon>Multicrustacea</taxon>
        <taxon>Hexanauplia</taxon>
        <taxon>Copepoda</taxon>
        <taxon>Siphonostomatoida</taxon>
        <taxon>Caligidae</taxon>
        <taxon>Lepeophtheirus</taxon>
    </lineage>
</organism>
<dbReference type="SUPFAM" id="SSF144232">
    <property type="entry name" value="HIT/MYND zinc finger-like"/>
    <property type="match status" value="1"/>
</dbReference>
<dbReference type="Pfam" id="PF01753">
    <property type="entry name" value="zf-MYND"/>
    <property type="match status" value="1"/>
</dbReference>
<dbReference type="SUPFAM" id="SSF82199">
    <property type="entry name" value="SET domain"/>
    <property type="match status" value="1"/>
</dbReference>
<keyword evidence="1" id="KW-0808">Transferase</keyword>
<dbReference type="InterPro" id="IPR050869">
    <property type="entry name" value="H3K4_H4K5_MeTrfase"/>
</dbReference>
<keyword evidence="2" id="KW-1185">Reference proteome</keyword>
<reference evidence="1" key="1">
    <citation type="submission" date="2021-02" db="EMBL/GenBank/DDBJ databases">
        <authorList>
            <person name="Bekaert M."/>
        </authorList>
    </citation>
    <scope>NUCLEOTIDE SEQUENCE</scope>
    <source>
        <strain evidence="1">IoA-00</strain>
    </source>
</reference>
<accession>A0A7R8D5L5</accession>
<keyword evidence="1" id="KW-0489">Methyltransferase</keyword>
<dbReference type="GO" id="GO:0005634">
    <property type="term" value="C:nucleus"/>
    <property type="evidence" value="ECO:0007669"/>
    <property type="project" value="TreeGrafter"/>
</dbReference>
<name>A0A7R8D5L5_LEPSM</name>
<dbReference type="GO" id="GO:0140999">
    <property type="term" value="F:histone H3K4 trimethyltransferase activity"/>
    <property type="evidence" value="ECO:0007669"/>
    <property type="project" value="UniProtKB-EC"/>
</dbReference>
<proteinExistence type="predicted"/>
<protein>
    <submittedName>
        <fullName evidence="1">SMYD</fullName>
        <ecNumber evidence="1">2.1.1.354</ecNumber>
        <ecNumber evidence="1">2.1.1.357</ecNumber>
    </submittedName>
</protein>
<dbReference type="EC" id="2.1.1.354" evidence="1"/>
<dbReference type="Gene3D" id="1.10.220.160">
    <property type="match status" value="1"/>
</dbReference>
<dbReference type="InterPro" id="IPR002893">
    <property type="entry name" value="Znf_MYND"/>
</dbReference>